<dbReference type="SMART" id="SM00858">
    <property type="entry name" value="SAF"/>
    <property type="match status" value="1"/>
</dbReference>
<accession>A0ABY6I0E3</accession>
<dbReference type="InterPro" id="IPR013132">
    <property type="entry name" value="PseI/NeuA/B-like_N"/>
</dbReference>
<proteinExistence type="predicted"/>
<dbReference type="CDD" id="cd11615">
    <property type="entry name" value="SAF_NeuB_like"/>
    <property type="match status" value="1"/>
</dbReference>
<dbReference type="NCBIfam" id="TIGR03569">
    <property type="entry name" value="NeuB_NnaB"/>
    <property type="match status" value="1"/>
</dbReference>
<evidence type="ECO:0000313" key="3">
    <source>
        <dbReference type="Proteomes" id="UP001208689"/>
    </source>
</evidence>
<keyword evidence="3" id="KW-1185">Reference proteome</keyword>
<dbReference type="Gene3D" id="3.90.1210.10">
    <property type="entry name" value="Antifreeze-like/N-acetylneuraminic acid synthase C-terminal domain"/>
    <property type="match status" value="1"/>
</dbReference>
<dbReference type="Pfam" id="PF08666">
    <property type="entry name" value="SAF"/>
    <property type="match status" value="1"/>
</dbReference>
<protein>
    <recommendedName>
        <fullName evidence="1">AFP-like domain-containing protein</fullName>
    </recommendedName>
</protein>
<dbReference type="InterPro" id="IPR020007">
    <property type="entry name" value="NeuB/NeuA"/>
</dbReference>
<dbReference type="EMBL" id="CP104013">
    <property type="protein sequence ID" value="UYP48052.1"/>
    <property type="molecule type" value="Genomic_DNA"/>
</dbReference>
<dbReference type="PANTHER" id="PTHR42966">
    <property type="entry name" value="N-ACETYLNEURAMINATE SYNTHASE"/>
    <property type="match status" value="1"/>
</dbReference>
<sequence>MKNKIKIQDRRIGDGEPCFIIAEAGVNHNGELDKAKLLIDIAKNANVDAVKFQTWKTEELLTENVIQAKYQTKNTGVEESQFEMLKKLELSYNEFEILKNYAEKKGLIFLSTPDEEKSAEFLNNLGVQLFKIGSGEVTNIPFLKKIASMNKPIILSTGMATLIEIRRAYEEIVGMGNNKIILLHCTSEYPTDLDDVNMNSMLTLRKNFGIDIGYSDHTIGILASITAVAMGASVIEKHFTYDKSAKGPDHKCSLSPTELKELVEEIRKIEKIMGSWEKKPTNIELENAKIVRKSVVAKNFIEKGSILEENMVSMKRANGFIVPSRLNEFIGRKFNKDILKDQALKPEDFHDS</sequence>
<dbReference type="PROSITE" id="PS50844">
    <property type="entry name" value="AFP_LIKE"/>
    <property type="match status" value="1"/>
</dbReference>
<dbReference type="InterPro" id="IPR006190">
    <property type="entry name" value="SAF_AFP_Neu5Ac"/>
</dbReference>
<name>A0ABY6I0E3_9ARCH</name>
<dbReference type="Gene3D" id="3.20.20.70">
    <property type="entry name" value="Aldolase class I"/>
    <property type="match status" value="1"/>
</dbReference>
<dbReference type="SUPFAM" id="SSF51269">
    <property type="entry name" value="AFP III-like domain"/>
    <property type="match status" value="1"/>
</dbReference>
<dbReference type="SUPFAM" id="SSF51569">
    <property type="entry name" value="Aldolase"/>
    <property type="match status" value="1"/>
</dbReference>
<reference evidence="2" key="1">
    <citation type="submission" date="2022-09" db="EMBL/GenBank/DDBJ databases">
        <title>Actin cytoskeleton and complex cell architecture in an #Asgard archaeon.</title>
        <authorList>
            <person name="Ponce Toledo R.I."/>
            <person name="Schleper C."/>
            <person name="Rodrigues Oliveira T."/>
            <person name="Wollweber F."/>
            <person name="Xu J."/>
            <person name="Rittmann S."/>
            <person name="Klingl A."/>
            <person name="Pilhofer M."/>
        </authorList>
    </citation>
    <scope>NUCLEOTIDE SEQUENCE</scope>
    <source>
        <strain evidence="2">B-35</strain>
    </source>
</reference>
<dbReference type="PANTHER" id="PTHR42966:SF1">
    <property type="entry name" value="SIALIC ACID SYNTHASE"/>
    <property type="match status" value="1"/>
</dbReference>
<feature type="domain" description="AFP-like" evidence="1">
    <location>
        <begin position="294"/>
        <end position="352"/>
    </location>
</feature>
<dbReference type="InterPro" id="IPR013974">
    <property type="entry name" value="SAF"/>
</dbReference>
<dbReference type="InterPro" id="IPR051690">
    <property type="entry name" value="PseI-like"/>
</dbReference>
<dbReference type="InterPro" id="IPR057736">
    <property type="entry name" value="SAF_PseI/NeuA/NeuB"/>
</dbReference>
<dbReference type="InterPro" id="IPR036732">
    <property type="entry name" value="AFP_Neu5c_C_sf"/>
</dbReference>
<dbReference type="InterPro" id="IPR013785">
    <property type="entry name" value="Aldolase_TIM"/>
</dbReference>
<evidence type="ECO:0000313" key="2">
    <source>
        <dbReference type="EMBL" id="UYP48052.1"/>
    </source>
</evidence>
<organism evidence="2 3">
    <name type="scientific">Candidatus Lokiarchaeum ossiferum</name>
    <dbReference type="NCBI Taxonomy" id="2951803"/>
    <lineage>
        <taxon>Archaea</taxon>
        <taxon>Promethearchaeati</taxon>
        <taxon>Promethearchaeota</taxon>
        <taxon>Promethearchaeia</taxon>
        <taxon>Promethearchaeales</taxon>
        <taxon>Promethearchaeaceae</taxon>
        <taxon>Candidatus Lokiarchaeum</taxon>
    </lineage>
</organism>
<dbReference type="Pfam" id="PF03102">
    <property type="entry name" value="NeuB"/>
    <property type="match status" value="1"/>
</dbReference>
<dbReference type="Proteomes" id="UP001208689">
    <property type="component" value="Chromosome"/>
</dbReference>
<evidence type="ECO:0000259" key="1">
    <source>
        <dbReference type="PROSITE" id="PS50844"/>
    </source>
</evidence>
<gene>
    <name evidence="2" type="ORF">NEF87_004337</name>
</gene>